<accession>A0A5R8WXV2</accession>
<feature type="compositionally biased region" description="Basic and acidic residues" evidence="1">
    <location>
        <begin position="53"/>
        <end position="62"/>
    </location>
</feature>
<evidence type="ECO:0000313" key="2">
    <source>
        <dbReference type="EMBL" id="TLM96975.1"/>
    </source>
</evidence>
<reference evidence="2 3" key="1">
    <citation type="submission" date="2019-05" db="EMBL/GenBank/DDBJ databases">
        <title>Hymenobacter edaphi sp. nov., isolated from abandoned arsenic-contaminated farmland soil.</title>
        <authorList>
            <person name="Nie L."/>
        </authorList>
    </citation>
    <scope>NUCLEOTIDE SEQUENCE [LARGE SCALE GENOMIC DNA]</scope>
    <source>
        <strain evidence="2 3">1-3-3-8</strain>
    </source>
</reference>
<dbReference type="AlphaFoldDB" id="A0A5R8WXV2"/>
<proteinExistence type="predicted"/>
<feature type="region of interest" description="Disordered" evidence="1">
    <location>
        <begin position="1"/>
        <end position="115"/>
    </location>
</feature>
<keyword evidence="3" id="KW-1185">Reference proteome</keyword>
<dbReference type="Proteomes" id="UP000305517">
    <property type="component" value="Unassembled WGS sequence"/>
</dbReference>
<dbReference type="OrthoDB" id="883588at2"/>
<evidence type="ECO:0000313" key="3">
    <source>
        <dbReference type="Proteomes" id="UP000305517"/>
    </source>
</evidence>
<sequence>MATTPDHAQPSSPNEEPKRPHASNSGANDNPDEFSEFRKPNAPGTEDYSAESRQADPREQPGHVEQNQNPDAVAAAQNADNDEQRAAWKADDPRYGSGHRPGTQRSPADGGEDAD</sequence>
<gene>
    <name evidence="2" type="ORF">FDY95_02990</name>
</gene>
<dbReference type="RefSeq" id="WP_138075220.1">
    <property type="nucleotide sequence ID" value="NZ_VAJM01000001.1"/>
</dbReference>
<name>A0A5R8WXV2_9BACT</name>
<feature type="compositionally biased region" description="Low complexity" evidence="1">
    <location>
        <begin position="66"/>
        <end position="79"/>
    </location>
</feature>
<feature type="compositionally biased region" description="Basic and acidic residues" evidence="1">
    <location>
        <begin position="82"/>
        <end position="94"/>
    </location>
</feature>
<evidence type="ECO:0000256" key="1">
    <source>
        <dbReference type="SAM" id="MobiDB-lite"/>
    </source>
</evidence>
<organism evidence="2 3">
    <name type="scientific">Hymenobacter jeollabukensis</name>
    <dbReference type="NCBI Taxonomy" id="2025313"/>
    <lineage>
        <taxon>Bacteria</taxon>
        <taxon>Pseudomonadati</taxon>
        <taxon>Bacteroidota</taxon>
        <taxon>Cytophagia</taxon>
        <taxon>Cytophagales</taxon>
        <taxon>Hymenobacteraceae</taxon>
        <taxon>Hymenobacter</taxon>
    </lineage>
</organism>
<comment type="caution">
    <text evidence="2">The sequence shown here is derived from an EMBL/GenBank/DDBJ whole genome shotgun (WGS) entry which is preliminary data.</text>
</comment>
<dbReference type="EMBL" id="VAJM01000001">
    <property type="protein sequence ID" value="TLM96975.1"/>
    <property type="molecule type" value="Genomic_DNA"/>
</dbReference>
<protein>
    <submittedName>
        <fullName evidence="2">Uncharacterized protein</fullName>
    </submittedName>
</protein>